<organism evidence="2 3">
    <name type="scientific">Streblomastix strix</name>
    <dbReference type="NCBI Taxonomy" id="222440"/>
    <lineage>
        <taxon>Eukaryota</taxon>
        <taxon>Metamonada</taxon>
        <taxon>Preaxostyla</taxon>
        <taxon>Oxymonadida</taxon>
        <taxon>Streblomastigidae</taxon>
        <taxon>Streblomastix</taxon>
    </lineage>
</organism>
<feature type="region of interest" description="Disordered" evidence="1">
    <location>
        <begin position="153"/>
        <end position="180"/>
    </location>
</feature>
<dbReference type="InterPro" id="IPR011050">
    <property type="entry name" value="Pectin_lyase_fold/virulence"/>
</dbReference>
<sequence length="348" mass="39370">DNIFNNTSGGRASDLIMNVKPYKYYIYEIFGHISIPTYPDRPTIIIGDDIIQQSYNFHRDRLDFIIIDADNQDRHKQELQYQPSIGEALDHMALNYTGWDLTFQLEPGIHGIDGNDAWGLTLTIGRTSDWKDRIEYFHPQKITIIGATKSVFEEDGDDGADDDDDDDDDDDGEQEKNEEVTIQRSNGNSFAFKLIRTATLILQNIKVQGSRTRVDGDNAFVTTYDESHIILDHMKFTNTDQKFELIQILSYSQVILTNNYFLNSSGSVIVSALYTNMSRNLTITGNVFANEMQQTYKIIKIAADYFIVVGAASIIGKAVAMLVTLLELEAKRSIQLVITPQRSGGVFY</sequence>
<feature type="non-terminal residue" evidence="2">
    <location>
        <position position="1"/>
    </location>
</feature>
<evidence type="ECO:0000256" key="1">
    <source>
        <dbReference type="SAM" id="MobiDB-lite"/>
    </source>
</evidence>
<comment type="caution">
    <text evidence="2">The sequence shown here is derived from an EMBL/GenBank/DDBJ whole genome shotgun (WGS) entry which is preliminary data.</text>
</comment>
<dbReference type="Gene3D" id="2.160.20.10">
    <property type="entry name" value="Single-stranded right-handed beta-helix, Pectin lyase-like"/>
    <property type="match status" value="1"/>
</dbReference>
<name>A0A5J4X097_9EUKA</name>
<evidence type="ECO:0000313" key="3">
    <source>
        <dbReference type="Proteomes" id="UP000324800"/>
    </source>
</evidence>
<protein>
    <submittedName>
        <fullName evidence="2">Uncharacterized protein</fullName>
    </submittedName>
</protein>
<dbReference type="Proteomes" id="UP000324800">
    <property type="component" value="Unassembled WGS sequence"/>
</dbReference>
<dbReference type="EMBL" id="SNRW01000533">
    <property type="protein sequence ID" value="KAA6400611.1"/>
    <property type="molecule type" value="Genomic_DNA"/>
</dbReference>
<reference evidence="2 3" key="1">
    <citation type="submission" date="2019-03" db="EMBL/GenBank/DDBJ databases">
        <title>Single cell metagenomics reveals metabolic interactions within the superorganism composed of flagellate Streblomastix strix and complex community of Bacteroidetes bacteria on its surface.</title>
        <authorList>
            <person name="Treitli S.C."/>
            <person name="Kolisko M."/>
            <person name="Husnik F."/>
            <person name="Keeling P."/>
            <person name="Hampl V."/>
        </authorList>
    </citation>
    <scope>NUCLEOTIDE SEQUENCE [LARGE SCALE GENOMIC DNA]</scope>
    <source>
        <strain evidence="2">ST1C</strain>
    </source>
</reference>
<accession>A0A5J4X097</accession>
<gene>
    <name evidence="2" type="ORF">EZS28_003860</name>
</gene>
<proteinExistence type="predicted"/>
<feature type="compositionally biased region" description="Acidic residues" evidence="1">
    <location>
        <begin position="153"/>
        <end position="173"/>
    </location>
</feature>
<dbReference type="AlphaFoldDB" id="A0A5J4X097"/>
<dbReference type="InterPro" id="IPR012334">
    <property type="entry name" value="Pectin_lyas_fold"/>
</dbReference>
<dbReference type="SUPFAM" id="SSF51126">
    <property type="entry name" value="Pectin lyase-like"/>
    <property type="match status" value="1"/>
</dbReference>
<evidence type="ECO:0000313" key="2">
    <source>
        <dbReference type="EMBL" id="KAA6400611.1"/>
    </source>
</evidence>